<dbReference type="EnsemblMetazoa" id="XM_021060310.2">
    <property type="protein sequence ID" value="XP_020915969.1"/>
    <property type="gene ID" value="LOC110253409"/>
</dbReference>
<accession>A0A913Y6L7</accession>
<evidence type="ECO:0000256" key="1">
    <source>
        <dbReference type="ARBA" id="ARBA00022574"/>
    </source>
</evidence>
<proteinExistence type="predicted"/>
<dbReference type="PRINTS" id="PR00320">
    <property type="entry name" value="GPROTEINBRPT"/>
</dbReference>
<evidence type="ECO:0008006" key="6">
    <source>
        <dbReference type="Google" id="ProtNLM"/>
    </source>
</evidence>
<evidence type="ECO:0000256" key="3">
    <source>
        <dbReference type="PROSITE-ProRule" id="PRU00221"/>
    </source>
</evidence>
<dbReference type="PANTHER" id="PTHR22805:SF2">
    <property type="entry name" value="WD REPEAT-CONTAINING PROTEIN 41"/>
    <property type="match status" value="1"/>
</dbReference>
<dbReference type="InterPro" id="IPR040102">
    <property type="entry name" value="WDR41"/>
</dbReference>
<dbReference type="OrthoDB" id="273067at2759"/>
<dbReference type="InterPro" id="IPR019775">
    <property type="entry name" value="WD40_repeat_CS"/>
</dbReference>
<evidence type="ECO:0000313" key="5">
    <source>
        <dbReference type="Proteomes" id="UP000887567"/>
    </source>
</evidence>
<dbReference type="KEGG" id="epa:110253409"/>
<dbReference type="InterPro" id="IPR020472">
    <property type="entry name" value="WD40_PAC1"/>
</dbReference>
<dbReference type="AlphaFoldDB" id="A0A913Y6L7"/>
<dbReference type="PROSITE" id="PS50082">
    <property type="entry name" value="WD_REPEATS_2"/>
    <property type="match status" value="2"/>
</dbReference>
<dbReference type="RefSeq" id="XP_020915969.1">
    <property type="nucleotide sequence ID" value="XM_021060310.2"/>
</dbReference>
<keyword evidence="2" id="KW-0677">Repeat</keyword>
<dbReference type="SUPFAM" id="SSF50978">
    <property type="entry name" value="WD40 repeat-like"/>
    <property type="match status" value="1"/>
</dbReference>
<dbReference type="PANTHER" id="PTHR22805">
    <property type="entry name" value="WDR41-RELATED"/>
    <property type="match status" value="1"/>
</dbReference>
<protein>
    <recommendedName>
        <fullName evidence="6">WD repeat-containing protein 41</fullName>
    </recommendedName>
</protein>
<sequence length="442" mass="49491">MFRTRNWKKKVSKIERSEAENIPEITDDQTRNPFTEILLLSCHKNIVHLLMVIDDRILASAADDNTAVLWDVQTGKRLHILQGHSRPITCMLVLNKHQDISSDDSSLLLLTGSSDKIICVWNIEDGLCLRTITEHNSSVKCLVSMKEENVFFSGGQDLCLWDEQGNLLHKLERKLEHSDIHTVLPIKNSRVITASNKSSLAVYHIVRQSSNNCLQIELFKKLSPQRESIRCLISVADSMFASASLDGAIVLWSTLSLSYTGQMNYMKNYEGTDHMFPYSVQHLFAVDQRYIFASIGHGFFVYDALSGRCLAQVKAAHSGKIVHSLLLCNGFLLGTCSEDGAIRLWGSQCPVVVENCSQASEIEKFLGLSLKEVLKAKEPIEPTLLGECLAHSGTVHTAVDCGLEGFASCGSDDLVILWKNGALQRQRRNETLRQVLFFENCY</sequence>
<dbReference type="GO" id="GO:0005765">
    <property type="term" value="C:lysosomal membrane"/>
    <property type="evidence" value="ECO:0007669"/>
    <property type="project" value="TreeGrafter"/>
</dbReference>
<dbReference type="GO" id="GO:0010506">
    <property type="term" value="P:regulation of autophagy"/>
    <property type="evidence" value="ECO:0007669"/>
    <property type="project" value="InterPro"/>
</dbReference>
<evidence type="ECO:0000256" key="2">
    <source>
        <dbReference type="ARBA" id="ARBA00022737"/>
    </source>
</evidence>
<evidence type="ECO:0000313" key="4">
    <source>
        <dbReference type="EnsemblMetazoa" id="XP_020915969.1"/>
    </source>
</evidence>
<dbReference type="SMART" id="SM00320">
    <property type="entry name" value="WD40"/>
    <property type="match status" value="7"/>
</dbReference>
<dbReference type="InterPro" id="IPR001680">
    <property type="entry name" value="WD40_rpt"/>
</dbReference>
<feature type="repeat" description="WD" evidence="3">
    <location>
        <begin position="40"/>
        <end position="80"/>
    </location>
</feature>
<dbReference type="Proteomes" id="UP000887567">
    <property type="component" value="Unplaced"/>
</dbReference>
<dbReference type="OMA" id="VCLWNAQ"/>
<keyword evidence="5" id="KW-1185">Reference proteome</keyword>
<name>A0A913Y6L7_EXADI</name>
<dbReference type="GeneID" id="110253409"/>
<dbReference type="InterPro" id="IPR015943">
    <property type="entry name" value="WD40/YVTN_repeat-like_dom_sf"/>
</dbReference>
<dbReference type="Pfam" id="PF25178">
    <property type="entry name" value="Beta-prop_WDR41"/>
    <property type="match status" value="1"/>
</dbReference>
<reference evidence="4" key="1">
    <citation type="submission" date="2022-11" db="UniProtKB">
        <authorList>
            <consortium name="EnsemblMetazoa"/>
        </authorList>
    </citation>
    <scope>IDENTIFICATION</scope>
</reference>
<feature type="repeat" description="WD" evidence="3">
    <location>
        <begin position="108"/>
        <end position="131"/>
    </location>
</feature>
<keyword evidence="1 3" id="KW-0853">WD repeat</keyword>
<dbReference type="PROSITE" id="PS00678">
    <property type="entry name" value="WD_REPEATS_1"/>
    <property type="match status" value="1"/>
</dbReference>
<dbReference type="InterPro" id="IPR036322">
    <property type="entry name" value="WD40_repeat_dom_sf"/>
</dbReference>
<dbReference type="Gene3D" id="2.130.10.10">
    <property type="entry name" value="YVTN repeat-like/Quinoprotein amine dehydrogenase"/>
    <property type="match status" value="2"/>
</dbReference>
<organism evidence="4 5">
    <name type="scientific">Exaiptasia diaphana</name>
    <name type="common">Tropical sea anemone</name>
    <name type="synonym">Aiptasia pulchella</name>
    <dbReference type="NCBI Taxonomy" id="2652724"/>
    <lineage>
        <taxon>Eukaryota</taxon>
        <taxon>Metazoa</taxon>
        <taxon>Cnidaria</taxon>
        <taxon>Anthozoa</taxon>
        <taxon>Hexacorallia</taxon>
        <taxon>Actiniaria</taxon>
        <taxon>Aiptasiidae</taxon>
        <taxon>Exaiptasia</taxon>
    </lineage>
</organism>